<organism evidence="2 3">
    <name type="scientific">Actinomadura barringtoniae</name>
    <dbReference type="NCBI Taxonomy" id="1427535"/>
    <lineage>
        <taxon>Bacteria</taxon>
        <taxon>Bacillati</taxon>
        <taxon>Actinomycetota</taxon>
        <taxon>Actinomycetes</taxon>
        <taxon>Streptosporangiales</taxon>
        <taxon>Thermomonosporaceae</taxon>
        <taxon>Actinomadura</taxon>
    </lineage>
</organism>
<reference evidence="2" key="1">
    <citation type="submission" date="2021-03" db="EMBL/GenBank/DDBJ databases">
        <authorList>
            <person name="Kanchanasin P."/>
            <person name="Saeng-In P."/>
            <person name="Phongsopitanun W."/>
            <person name="Yuki M."/>
            <person name="Kudo T."/>
            <person name="Ohkuma M."/>
            <person name="Tanasupawat S."/>
        </authorList>
    </citation>
    <scope>NUCLEOTIDE SEQUENCE</scope>
    <source>
        <strain evidence="2">GKU 128</strain>
    </source>
</reference>
<comment type="caution">
    <text evidence="2">The sequence shown here is derived from an EMBL/GenBank/DDBJ whole genome shotgun (WGS) entry which is preliminary data.</text>
</comment>
<dbReference type="Proteomes" id="UP000669179">
    <property type="component" value="Unassembled WGS sequence"/>
</dbReference>
<dbReference type="InterPro" id="IPR025855">
    <property type="entry name" value="Replic_Relax"/>
</dbReference>
<feature type="region of interest" description="Disordered" evidence="1">
    <location>
        <begin position="1"/>
        <end position="20"/>
    </location>
</feature>
<evidence type="ECO:0000256" key="1">
    <source>
        <dbReference type="SAM" id="MobiDB-lite"/>
    </source>
</evidence>
<accession>A0A939PFE0</accession>
<dbReference type="RefSeq" id="WP_208259536.1">
    <property type="nucleotide sequence ID" value="NZ_JAGEOJ010000013.1"/>
</dbReference>
<protein>
    <submittedName>
        <fullName evidence="2">Replication-relaxation family protein</fullName>
    </submittedName>
</protein>
<evidence type="ECO:0000313" key="3">
    <source>
        <dbReference type="Proteomes" id="UP000669179"/>
    </source>
</evidence>
<sequence>MTPRTRPTRRSRSGGARAPRTSPELIAELAFRLTDRDRQILRLVWEHRVLTTQQLADLRFPSLVRAQQRLRVLHLWQALLRFQPWVPVGTAALHWVLGPAGAHVLAVEDGTSVRELGYRQDTALDIAVSSKLSHQVGVNEFFTRLHAYARHRDDGTQLQQWTPERRCASLDGGRVRPDAYGRWSETVSRQGPASVEFFLEHDTGTETLTRVAAKLHGYAAHARTTGHLTPVLFWLPSTAREANLRRLLTDPPVPVATAVHTPDTAREGPAGAVWLPAGVTAPRRRLADLANAWEFTDPEPAPGSDLFTRGP</sequence>
<dbReference type="Pfam" id="PF13814">
    <property type="entry name" value="Replic_Relax"/>
    <property type="match status" value="1"/>
</dbReference>
<proteinExistence type="predicted"/>
<keyword evidence="3" id="KW-1185">Reference proteome</keyword>
<dbReference type="EMBL" id="JAGEOJ010000013">
    <property type="protein sequence ID" value="MBO2451665.1"/>
    <property type="molecule type" value="Genomic_DNA"/>
</dbReference>
<gene>
    <name evidence="2" type="ORF">J4573_31560</name>
</gene>
<name>A0A939PFE0_9ACTN</name>
<feature type="compositionally biased region" description="Basic residues" evidence="1">
    <location>
        <begin position="1"/>
        <end position="12"/>
    </location>
</feature>
<dbReference type="AlphaFoldDB" id="A0A939PFE0"/>
<evidence type="ECO:0000313" key="2">
    <source>
        <dbReference type="EMBL" id="MBO2451665.1"/>
    </source>
</evidence>